<reference evidence="1 2" key="1">
    <citation type="submission" date="2024-02" db="EMBL/GenBank/DDBJ databases">
        <authorList>
            <person name="Chen Y."/>
            <person name="Shah S."/>
            <person name="Dougan E. K."/>
            <person name="Thang M."/>
            <person name="Chan C."/>
        </authorList>
    </citation>
    <scope>NUCLEOTIDE SEQUENCE [LARGE SCALE GENOMIC DNA]</scope>
</reference>
<organism evidence="1 2">
    <name type="scientific">Durusdinium trenchii</name>
    <dbReference type="NCBI Taxonomy" id="1381693"/>
    <lineage>
        <taxon>Eukaryota</taxon>
        <taxon>Sar</taxon>
        <taxon>Alveolata</taxon>
        <taxon>Dinophyceae</taxon>
        <taxon>Suessiales</taxon>
        <taxon>Symbiodiniaceae</taxon>
        <taxon>Durusdinium</taxon>
    </lineage>
</organism>
<protein>
    <submittedName>
        <fullName evidence="1">Uncharacterized protein</fullName>
    </submittedName>
</protein>
<dbReference type="Proteomes" id="UP001642464">
    <property type="component" value="Unassembled WGS sequence"/>
</dbReference>
<feature type="non-terminal residue" evidence="1">
    <location>
        <position position="1"/>
    </location>
</feature>
<sequence>RPTAASTSAGWSVKQLCQARLREQRALPARALAVATDLSVELAPFRPNAERQMWRFTEE</sequence>
<name>A0ABP0KRA3_9DINO</name>
<keyword evidence="2" id="KW-1185">Reference proteome</keyword>
<dbReference type="EMBL" id="CAXAMM010012281">
    <property type="protein sequence ID" value="CAK9028492.1"/>
    <property type="molecule type" value="Genomic_DNA"/>
</dbReference>
<evidence type="ECO:0000313" key="2">
    <source>
        <dbReference type="Proteomes" id="UP001642464"/>
    </source>
</evidence>
<evidence type="ECO:0000313" key="1">
    <source>
        <dbReference type="EMBL" id="CAK9028492.1"/>
    </source>
</evidence>
<feature type="non-terminal residue" evidence="1">
    <location>
        <position position="59"/>
    </location>
</feature>
<comment type="caution">
    <text evidence="1">The sequence shown here is derived from an EMBL/GenBank/DDBJ whole genome shotgun (WGS) entry which is preliminary data.</text>
</comment>
<proteinExistence type="predicted"/>
<accession>A0ABP0KRA3</accession>
<gene>
    <name evidence="1" type="ORF">SCF082_LOCUS18386</name>
</gene>